<evidence type="ECO:0000256" key="1">
    <source>
        <dbReference type="SAM" id="MobiDB-lite"/>
    </source>
</evidence>
<protein>
    <submittedName>
        <fullName evidence="2">Uncharacterized protein</fullName>
    </submittedName>
</protein>
<dbReference type="Proteomes" id="UP001500618">
    <property type="component" value="Unassembled WGS sequence"/>
</dbReference>
<dbReference type="InterPro" id="IPR038500">
    <property type="entry name" value="Antitermination_sf"/>
</dbReference>
<name>A0ABN2ID42_9ACTN</name>
<comment type="caution">
    <text evidence="2">The sequence shown here is derived from an EMBL/GenBank/DDBJ whole genome shotgun (WGS) entry which is preliminary data.</text>
</comment>
<sequence>MTLPLFLVLTAILIPTVLTLRYAHLCWSRPFTHCRRCAGTGRVRSAFGLSTRECRPCQGIGYRLRTGRHVLNYVRRLHHDARTAAARDQANQNTHRTNHRR</sequence>
<dbReference type="EMBL" id="BAAANY010000025">
    <property type="protein sequence ID" value="GAA1702445.1"/>
    <property type="molecule type" value="Genomic_DNA"/>
</dbReference>
<proteinExistence type="predicted"/>
<accession>A0ABN2ID42</accession>
<reference evidence="2 3" key="1">
    <citation type="journal article" date="2019" name="Int. J. Syst. Evol. Microbiol.">
        <title>The Global Catalogue of Microorganisms (GCM) 10K type strain sequencing project: providing services to taxonomists for standard genome sequencing and annotation.</title>
        <authorList>
            <consortium name="The Broad Institute Genomics Platform"/>
            <consortium name="The Broad Institute Genome Sequencing Center for Infectious Disease"/>
            <person name="Wu L."/>
            <person name="Ma J."/>
        </authorList>
    </citation>
    <scope>NUCLEOTIDE SEQUENCE [LARGE SCALE GENOMIC DNA]</scope>
    <source>
        <strain evidence="2 3">JCM 14718</strain>
    </source>
</reference>
<dbReference type="RefSeq" id="WP_344313628.1">
    <property type="nucleotide sequence ID" value="NZ_BAAANY010000025.1"/>
</dbReference>
<feature type="region of interest" description="Disordered" evidence="1">
    <location>
        <begin position="82"/>
        <end position="101"/>
    </location>
</feature>
<dbReference type="Gene3D" id="1.10.274.110">
    <property type="match status" value="1"/>
</dbReference>
<evidence type="ECO:0000313" key="2">
    <source>
        <dbReference type="EMBL" id="GAA1702445.1"/>
    </source>
</evidence>
<gene>
    <name evidence="2" type="ORF">GCM10009765_59860</name>
</gene>
<organism evidence="2 3">
    <name type="scientific">Fodinicola feengrottensis</name>
    <dbReference type="NCBI Taxonomy" id="435914"/>
    <lineage>
        <taxon>Bacteria</taxon>
        <taxon>Bacillati</taxon>
        <taxon>Actinomycetota</taxon>
        <taxon>Actinomycetes</taxon>
        <taxon>Mycobacteriales</taxon>
        <taxon>Fodinicola</taxon>
    </lineage>
</organism>
<evidence type="ECO:0000313" key="3">
    <source>
        <dbReference type="Proteomes" id="UP001500618"/>
    </source>
</evidence>
<keyword evidence="3" id="KW-1185">Reference proteome</keyword>